<evidence type="ECO:0000256" key="3">
    <source>
        <dbReference type="ARBA" id="ARBA00022490"/>
    </source>
</evidence>
<comment type="subunit">
    <text evidence="10">Forms a cyclic heterotetrameric complex composed of two molecules of XerC and two molecules of XerD.</text>
</comment>
<dbReference type="InterPro" id="IPR011010">
    <property type="entry name" value="DNA_brk_join_enz"/>
</dbReference>
<dbReference type="GO" id="GO:0003677">
    <property type="term" value="F:DNA binding"/>
    <property type="evidence" value="ECO:0007669"/>
    <property type="project" value="UniProtKB-UniRule"/>
</dbReference>
<dbReference type="Pfam" id="PF02899">
    <property type="entry name" value="Phage_int_SAM_1"/>
    <property type="match status" value="1"/>
</dbReference>
<dbReference type="Gene3D" id="1.10.443.10">
    <property type="entry name" value="Intergrase catalytic core"/>
    <property type="match status" value="1"/>
</dbReference>
<comment type="subcellular location">
    <subcellularLocation>
        <location evidence="1 10">Cytoplasm</location>
    </subcellularLocation>
</comment>
<dbReference type="GO" id="GO:0009037">
    <property type="term" value="F:tyrosine-based site-specific recombinase activity"/>
    <property type="evidence" value="ECO:0007669"/>
    <property type="project" value="UniProtKB-UniRule"/>
</dbReference>
<gene>
    <name evidence="14" type="primary">xerC_1</name>
    <name evidence="10" type="synonym">xerC</name>
    <name evidence="14" type="ORF">ETAA1_11140</name>
</gene>
<dbReference type="GO" id="GO:0051301">
    <property type="term" value="P:cell division"/>
    <property type="evidence" value="ECO:0007669"/>
    <property type="project" value="UniProtKB-UniRule"/>
</dbReference>
<dbReference type="InterPro" id="IPR044068">
    <property type="entry name" value="CB"/>
</dbReference>
<keyword evidence="5 10" id="KW-0159">Chromosome partition</keyword>
<dbReference type="NCBIfam" id="NF001399">
    <property type="entry name" value="PRK00283.1"/>
    <property type="match status" value="1"/>
</dbReference>
<evidence type="ECO:0000256" key="8">
    <source>
        <dbReference type="ARBA" id="ARBA00023172"/>
    </source>
</evidence>
<organism evidence="14 15">
    <name type="scientific">Urbifossiella limnaea</name>
    <dbReference type="NCBI Taxonomy" id="2528023"/>
    <lineage>
        <taxon>Bacteria</taxon>
        <taxon>Pseudomonadati</taxon>
        <taxon>Planctomycetota</taxon>
        <taxon>Planctomycetia</taxon>
        <taxon>Gemmatales</taxon>
        <taxon>Gemmataceae</taxon>
        <taxon>Urbifossiella</taxon>
    </lineage>
</organism>
<dbReference type="PANTHER" id="PTHR30349">
    <property type="entry name" value="PHAGE INTEGRASE-RELATED"/>
    <property type="match status" value="1"/>
</dbReference>
<evidence type="ECO:0000256" key="7">
    <source>
        <dbReference type="ARBA" id="ARBA00023125"/>
    </source>
</evidence>
<feature type="active site" description="O-(3'-phospho-DNA)-tyrosine intermediate" evidence="10">
    <location>
        <position position="282"/>
    </location>
</feature>
<proteinExistence type="inferred from homology"/>
<evidence type="ECO:0000256" key="11">
    <source>
        <dbReference type="NCBIfam" id="TIGR02224"/>
    </source>
</evidence>
<protein>
    <recommendedName>
        <fullName evidence="10 11">Tyrosine recombinase XerC</fullName>
    </recommendedName>
</protein>
<keyword evidence="3 10" id="KW-0963">Cytoplasm</keyword>
<dbReference type="GO" id="GO:0005737">
    <property type="term" value="C:cytoplasm"/>
    <property type="evidence" value="ECO:0007669"/>
    <property type="project" value="UniProtKB-SubCell"/>
</dbReference>
<keyword evidence="7 10" id="KW-0238">DNA-binding</keyword>
<comment type="function">
    <text evidence="10">Site-specific tyrosine recombinase, which acts by catalyzing the cutting and rejoining of the recombining DNA molecules. The XerC-XerD complex is essential to convert dimers of the bacterial chromosome into monomers to permit their segregation at cell division. It also contributes to the segregational stability of plasmids.</text>
</comment>
<dbReference type="PROSITE" id="PS51898">
    <property type="entry name" value="TYR_RECOMBINASE"/>
    <property type="match status" value="1"/>
</dbReference>
<feature type="active site" evidence="10">
    <location>
        <position position="151"/>
    </location>
</feature>
<dbReference type="EMBL" id="CP036273">
    <property type="protein sequence ID" value="QDU19210.1"/>
    <property type="molecule type" value="Genomic_DNA"/>
</dbReference>
<dbReference type="InterPro" id="IPR002104">
    <property type="entry name" value="Integrase_catalytic"/>
</dbReference>
<evidence type="ECO:0000313" key="14">
    <source>
        <dbReference type="EMBL" id="QDU19210.1"/>
    </source>
</evidence>
<dbReference type="InterPro" id="IPR011931">
    <property type="entry name" value="Recomb_XerC"/>
</dbReference>
<dbReference type="InterPro" id="IPR050090">
    <property type="entry name" value="Tyrosine_recombinase_XerCD"/>
</dbReference>
<dbReference type="GO" id="GO:0006313">
    <property type="term" value="P:DNA transposition"/>
    <property type="evidence" value="ECO:0007669"/>
    <property type="project" value="UniProtKB-UniRule"/>
</dbReference>
<dbReference type="NCBIfam" id="TIGR02224">
    <property type="entry name" value="recomb_XerC"/>
    <property type="match status" value="1"/>
</dbReference>
<feature type="active site" evidence="10">
    <location>
        <position position="247"/>
    </location>
</feature>
<evidence type="ECO:0000259" key="12">
    <source>
        <dbReference type="PROSITE" id="PS51898"/>
    </source>
</evidence>
<evidence type="ECO:0000256" key="9">
    <source>
        <dbReference type="ARBA" id="ARBA00023306"/>
    </source>
</evidence>
<keyword evidence="9 10" id="KW-0131">Cell cycle</keyword>
<evidence type="ECO:0000256" key="6">
    <source>
        <dbReference type="ARBA" id="ARBA00022908"/>
    </source>
</evidence>
<dbReference type="InterPro" id="IPR004107">
    <property type="entry name" value="Integrase_SAM-like_N"/>
</dbReference>
<dbReference type="PROSITE" id="PS51900">
    <property type="entry name" value="CB"/>
    <property type="match status" value="1"/>
</dbReference>
<dbReference type="PANTHER" id="PTHR30349:SF77">
    <property type="entry name" value="TYROSINE RECOMBINASE XERC"/>
    <property type="match status" value="1"/>
</dbReference>
<evidence type="ECO:0000256" key="1">
    <source>
        <dbReference type="ARBA" id="ARBA00004496"/>
    </source>
</evidence>
<feature type="domain" description="Tyr recombinase" evidence="12">
    <location>
        <begin position="111"/>
        <end position="295"/>
    </location>
</feature>
<keyword evidence="15" id="KW-1185">Reference proteome</keyword>
<keyword evidence="4 10" id="KW-0132">Cell division</keyword>
<dbReference type="Pfam" id="PF00589">
    <property type="entry name" value="Phage_integrase"/>
    <property type="match status" value="1"/>
</dbReference>
<dbReference type="InterPro" id="IPR013762">
    <property type="entry name" value="Integrase-like_cat_sf"/>
</dbReference>
<sequence>MTLEVALAEFLTHLGLERNASDKTVKSYREDLTQALGFARERLKQGSVAPADWTTRLLRAFVAWLHEQSYAKSTIARRLAAVRSFGKYLCRQGVLQQNPALALRGPRLEKKLPHFLTVADVQKLLAAPDASAWAGSRDRALLETLYSAGLRVSELVGLDLADADLNDGVVVVRGKGKKERLALLGPAAVSAIQAWLPERAALLQRAGADSPAVFLNKDGGRLTARSVGRLLTGYLRLAGLDPRTSPHTLRHSFATHLLDAGADIRGVQELLGHKSLNTTQVYTHVTTQRLQDSYRKAHPRS</sequence>
<evidence type="ECO:0000256" key="10">
    <source>
        <dbReference type="HAMAP-Rule" id="MF_01808"/>
    </source>
</evidence>
<comment type="similarity">
    <text evidence="2 10">Belongs to the 'phage' integrase family. XerC subfamily.</text>
</comment>
<evidence type="ECO:0000259" key="13">
    <source>
        <dbReference type="PROSITE" id="PS51900"/>
    </source>
</evidence>
<feature type="active site" evidence="10">
    <location>
        <position position="175"/>
    </location>
</feature>
<dbReference type="GO" id="GO:0007059">
    <property type="term" value="P:chromosome segregation"/>
    <property type="evidence" value="ECO:0007669"/>
    <property type="project" value="UniProtKB-UniRule"/>
</dbReference>
<name>A0A517XNX2_9BACT</name>
<dbReference type="CDD" id="cd00798">
    <property type="entry name" value="INT_XerDC_C"/>
    <property type="match status" value="1"/>
</dbReference>
<keyword evidence="6 10" id="KW-0229">DNA integration</keyword>
<feature type="domain" description="Core-binding (CB)" evidence="13">
    <location>
        <begin position="1"/>
        <end position="90"/>
    </location>
</feature>
<dbReference type="InterPro" id="IPR023009">
    <property type="entry name" value="Tyrosine_recombinase_XerC/XerD"/>
</dbReference>
<feature type="active site" evidence="10">
    <location>
        <position position="250"/>
    </location>
</feature>
<dbReference type="Gene3D" id="1.10.150.130">
    <property type="match status" value="1"/>
</dbReference>
<keyword evidence="8 10" id="KW-0233">DNA recombination</keyword>
<dbReference type="SUPFAM" id="SSF56349">
    <property type="entry name" value="DNA breaking-rejoining enzymes"/>
    <property type="match status" value="1"/>
</dbReference>
<accession>A0A517XNX2</accession>
<dbReference type="HAMAP" id="MF_01808">
    <property type="entry name" value="Recomb_XerC_XerD"/>
    <property type="match status" value="1"/>
</dbReference>
<evidence type="ECO:0000313" key="15">
    <source>
        <dbReference type="Proteomes" id="UP000319576"/>
    </source>
</evidence>
<dbReference type="AlphaFoldDB" id="A0A517XNX2"/>
<evidence type="ECO:0000256" key="5">
    <source>
        <dbReference type="ARBA" id="ARBA00022829"/>
    </source>
</evidence>
<reference evidence="14 15" key="1">
    <citation type="submission" date="2019-02" db="EMBL/GenBank/DDBJ databases">
        <title>Deep-cultivation of Planctomycetes and their phenomic and genomic characterization uncovers novel biology.</title>
        <authorList>
            <person name="Wiegand S."/>
            <person name="Jogler M."/>
            <person name="Boedeker C."/>
            <person name="Pinto D."/>
            <person name="Vollmers J."/>
            <person name="Rivas-Marin E."/>
            <person name="Kohn T."/>
            <person name="Peeters S.H."/>
            <person name="Heuer A."/>
            <person name="Rast P."/>
            <person name="Oberbeckmann S."/>
            <person name="Bunk B."/>
            <person name="Jeske O."/>
            <person name="Meyerdierks A."/>
            <person name="Storesund J.E."/>
            <person name="Kallscheuer N."/>
            <person name="Luecker S."/>
            <person name="Lage O.M."/>
            <person name="Pohl T."/>
            <person name="Merkel B.J."/>
            <person name="Hornburger P."/>
            <person name="Mueller R.-W."/>
            <person name="Bruemmer F."/>
            <person name="Labrenz M."/>
            <person name="Spormann A.M."/>
            <person name="Op den Camp H."/>
            <person name="Overmann J."/>
            <person name="Amann R."/>
            <person name="Jetten M.S.M."/>
            <person name="Mascher T."/>
            <person name="Medema M.H."/>
            <person name="Devos D.P."/>
            <person name="Kaster A.-K."/>
            <person name="Ovreas L."/>
            <person name="Rohde M."/>
            <person name="Galperin M.Y."/>
            <person name="Jogler C."/>
        </authorList>
    </citation>
    <scope>NUCLEOTIDE SEQUENCE [LARGE SCALE GENOMIC DNA]</scope>
    <source>
        <strain evidence="14 15">ETA_A1</strain>
    </source>
</reference>
<dbReference type="KEGG" id="uli:ETAA1_11140"/>
<evidence type="ECO:0000256" key="2">
    <source>
        <dbReference type="ARBA" id="ARBA00006657"/>
    </source>
</evidence>
<evidence type="ECO:0000256" key="4">
    <source>
        <dbReference type="ARBA" id="ARBA00022618"/>
    </source>
</evidence>
<feature type="active site" evidence="10">
    <location>
        <position position="273"/>
    </location>
</feature>
<dbReference type="Proteomes" id="UP000319576">
    <property type="component" value="Chromosome"/>
</dbReference>
<dbReference type="InterPro" id="IPR010998">
    <property type="entry name" value="Integrase_recombinase_N"/>
</dbReference>